<dbReference type="Gene3D" id="3.40.630.10">
    <property type="entry name" value="Zn peptidases"/>
    <property type="match status" value="1"/>
</dbReference>
<feature type="domain" description="Peptidase M28" evidence="2">
    <location>
        <begin position="309"/>
        <end position="504"/>
    </location>
</feature>
<dbReference type="InterPro" id="IPR045175">
    <property type="entry name" value="M28_fam"/>
</dbReference>
<evidence type="ECO:0000313" key="4">
    <source>
        <dbReference type="Proteomes" id="UP000252733"/>
    </source>
</evidence>
<feature type="signal peptide" evidence="1">
    <location>
        <begin position="1"/>
        <end position="20"/>
    </location>
</feature>
<dbReference type="InterPro" id="IPR007484">
    <property type="entry name" value="Peptidase_M28"/>
</dbReference>
<dbReference type="GO" id="GO:0008235">
    <property type="term" value="F:metalloexopeptidase activity"/>
    <property type="evidence" value="ECO:0007669"/>
    <property type="project" value="InterPro"/>
</dbReference>
<dbReference type="EMBL" id="QPIZ01000009">
    <property type="protein sequence ID" value="RCW36151.1"/>
    <property type="molecule type" value="Genomic_DNA"/>
</dbReference>
<protein>
    <submittedName>
        <fullName evidence="3">Peptidase M28-like protein</fullName>
    </submittedName>
</protein>
<name>A0A368VAZ7_9BACT</name>
<dbReference type="Gene3D" id="3.50.30.30">
    <property type="match status" value="1"/>
</dbReference>
<dbReference type="GO" id="GO:0006508">
    <property type="term" value="P:proteolysis"/>
    <property type="evidence" value="ECO:0007669"/>
    <property type="project" value="InterPro"/>
</dbReference>
<comment type="caution">
    <text evidence="3">The sequence shown here is derived from an EMBL/GenBank/DDBJ whole genome shotgun (WGS) entry which is preliminary data.</text>
</comment>
<dbReference type="PANTHER" id="PTHR12147">
    <property type="entry name" value="METALLOPEPTIDASE M28 FAMILY MEMBER"/>
    <property type="match status" value="1"/>
</dbReference>
<keyword evidence="1" id="KW-0732">Signal</keyword>
<dbReference type="SUPFAM" id="SSF53187">
    <property type="entry name" value="Zn-dependent exopeptidases"/>
    <property type="match status" value="1"/>
</dbReference>
<reference evidence="3 4" key="1">
    <citation type="submission" date="2018-07" db="EMBL/GenBank/DDBJ databases">
        <title>Freshwater and sediment microbial communities from various areas in North America, analyzing microbe dynamics in response to fracking.</title>
        <authorList>
            <person name="Lamendella R."/>
        </authorList>
    </citation>
    <scope>NUCLEOTIDE SEQUENCE [LARGE SCALE GENOMIC DNA]</scope>
    <source>
        <strain evidence="3 4">160A</strain>
    </source>
</reference>
<dbReference type="Pfam" id="PF04389">
    <property type="entry name" value="Peptidase_M28"/>
    <property type="match status" value="1"/>
</dbReference>
<dbReference type="PANTHER" id="PTHR12147:SF26">
    <property type="entry name" value="PEPTIDASE M28 DOMAIN-CONTAINING PROTEIN"/>
    <property type="match status" value="1"/>
</dbReference>
<gene>
    <name evidence="3" type="ORF">DFO77_109115</name>
</gene>
<proteinExistence type="predicted"/>
<dbReference type="Proteomes" id="UP000252733">
    <property type="component" value="Unassembled WGS sequence"/>
</dbReference>
<feature type="chain" id="PRO_5016736457" evidence="1">
    <location>
        <begin position="21"/>
        <end position="519"/>
    </location>
</feature>
<evidence type="ECO:0000256" key="1">
    <source>
        <dbReference type="SAM" id="SignalP"/>
    </source>
</evidence>
<dbReference type="AlphaFoldDB" id="A0A368VAZ7"/>
<evidence type="ECO:0000313" key="3">
    <source>
        <dbReference type="EMBL" id="RCW36151.1"/>
    </source>
</evidence>
<dbReference type="RefSeq" id="WP_114436946.1">
    <property type="nucleotide sequence ID" value="NZ_QPIZ01000009.1"/>
</dbReference>
<sequence>MKALSLISLLLLLYTQCAFSQHTPEKGKALEGITADGIMSDIEFLSSDLLEGREAGKRGAGIAALYIASRFKQLGLQPFHSNSEPNNTTEHYLQKVPLIWSKVEEATLAVKKGEQSFRFTSQTDFSPAATNYSFNANGNVVFAGYGIEETTNGGFKNKILLRAKGYPGMGDTLSNGHQKYNSLTERELANIKNNFAREAGASVILEFDPENPTFHLPADNDQKDYAEKELSKRSSGIYKRAVRRSGTELGNTPPIFKVSHRVVEALFPEWQKELSKYTTIAKKKRKFPTSTSGIEVAVQVEETPFMCSNVIGKIEGKNKDEIIVIGAHYDHLGIYDGFIYNGADDNASGVAGVIALAKAFAESETIPEKTLIFAAWTAEERGLHGSTHFVHTFKDLNKIKYYHNYDMIGRSSNPEKPDSAVSFLYTKSWEQAKNLTDKNNTEANLNLNIRWGAMEDPTGGSDNAPFAEKVIPIMWFHTGGHPDYHGPYDHAEKIDQNKIVKIVKLSFLNIWDLTNRINQ</sequence>
<organism evidence="3 4">
    <name type="scientific">Marinilabilia salmonicolor</name>
    <dbReference type="NCBI Taxonomy" id="989"/>
    <lineage>
        <taxon>Bacteria</taxon>
        <taxon>Pseudomonadati</taxon>
        <taxon>Bacteroidota</taxon>
        <taxon>Bacteroidia</taxon>
        <taxon>Marinilabiliales</taxon>
        <taxon>Marinilabiliaceae</taxon>
        <taxon>Marinilabilia</taxon>
    </lineage>
</organism>
<accession>A0A368VAZ7</accession>
<keyword evidence="4" id="KW-1185">Reference proteome</keyword>
<evidence type="ECO:0000259" key="2">
    <source>
        <dbReference type="Pfam" id="PF04389"/>
    </source>
</evidence>